<gene>
    <name evidence="1" type="ORF">K488DRAFT_62803</name>
</gene>
<reference evidence="1" key="1">
    <citation type="submission" date="2021-02" db="EMBL/GenBank/DDBJ databases">
        <authorList>
            <consortium name="DOE Joint Genome Institute"/>
            <person name="Ahrendt S."/>
            <person name="Looney B.P."/>
            <person name="Miyauchi S."/>
            <person name="Morin E."/>
            <person name="Drula E."/>
            <person name="Courty P.E."/>
            <person name="Chicoki N."/>
            <person name="Fauchery L."/>
            <person name="Kohler A."/>
            <person name="Kuo A."/>
            <person name="Labutti K."/>
            <person name="Pangilinan J."/>
            <person name="Lipzen A."/>
            <person name="Riley R."/>
            <person name="Andreopoulos W."/>
            <person name="He G."/>
            <person name="Johnson J."/>
            <person name="Barry K.W."/>
            <person name="Grigoriev I.V."/>
            <person name="Nagy L."/>
            <person name="Hibbett D."/>
            <person name="Henrissat B."/>
            <person name="Matheny P.B."/>
            <person name="Labbe J."/>
            <person name="Martin F."/>
        </authorList>
    </citation>
    <scope>NUCLEOTIDE SEQUENCE</scope>
    <source>
        <strain evidence="1">EC-137</strain>
    </source>
</reference>
<dbReference type="EMBL" id="MU274005">
    <property type="protein sequence ID" value="KAI0027100.1"/>
    <property type="molecule type" value="Genomic_DNA"/>
</dbReference>
<dbReference type="Proteomes" id="UP000814128">
    <property type="component" value="Unassembled WGS sequence"/>
</dbReference>
<sequence length="321" mass="35384">MSTLLPSFLTQLPRSEEAESEKDVPADCTFEHTGALGPSHVYWWPAQEALAPPRTVLLFIPGNPGLAAFYLPFLSAIHSSNSKSLAILAHTHVGYWPSNPNSPGWPAEDHVGLTAQVAALVEVIDIVAAEYGSDTNIVLAGHSMGSWLATQVLKVRPEAIKSLLLLFPTISNIADTPNGVALSWLFRPYMPNLIANASRFTPWIPRIALAALFSSYPPPQLSVLRSLITSPRAVYASLLLARDEMRTIRDLDIPFLHTYADRLHFYYADEDRWVGREREKIINVLQGIQGDGPTVKVVHGPKDIPHAFCISEILLPVRSPF</sequence>
<name>A0ACB8Q6I1_9AGAM</name>
<comment type="caution">
    <text evidence="1">The sequence shown here is derived from an EMBL/GenBank/DDBJ whole genome shotgun (WGS) entry which is preliminary data.</text>
</comment>
<evidence type="ECO:0000313" key="2">
    <source>
        <dbReference type="Proteomes" id="UP000814128"/>
    </source>
</evidence>
<accession>A0ACB8Q6I1</accession>
<proteinExistence type="predicted"/>
<keyword evidence="2" id="KW-1185">Reference proteome</keyword>
<reference evidence="1" key="2">
    <citation type="journal article" date="2022" name="New Phytol.">
        <title>Evolutionary transition to the ectomycorrhizal habit in the genomes of a hyperdiverse lineage of mushroom-forming fungi.</title>
        <authorList>
            <person name="Looney B."/>
            <person name="Miyauchi S."/>
            <person name="Morin E."/>
            <person name="Drula E."/>
            <person name="Courty P.E."/>
            <person name="Kohler A."/>
            <person name="Kuo A."/>
            <person name="LaButti K."/>
            <person name="Pangilinan J."/>
            <person name="Lipzen A."/>
            <person name="Riley R."/>
            <person name="Andreopoulos W."/>
            <person name="He G."/>
            <person name="Johnson J."/>
            <person name="Nolan M."/>
            <person name="Tritt A."/>
            <person name="Barry K.W."/>
            <person name="Grigoriev I.V."/>
            <person name="Nagy L.G."/>
            <person name="Hibbett D."/>
            <person name="Henrissat B."/>
            <person name="Matheny P.B."/>
            <person name="Labbe J."/>
            <person name="Martin F.M."/>
        </authorList>
    </citation>
    <scope>NUCLEOTIDE SEQUENCE</scope>
    <source>
        <strain evidence="1">EC-137</strain>
    </source>
</reference>
<evidence type="ECO:0000313" key="1">
    <source>
        <dbReference type="EMBL" id="KAI0027100.1"/>
    </source>
</evidence>
<organism evidence="1 2">
    <name type="scientific">Vararia minispora EC-137</name>
    <dbReference type="NCBI Taxonomy" id="1314806"/>
    <lineage>
        <taxon>Eukaryota</taxon>
        <taxon>Fungi</taxon>
        <taxon>Dikarya</taxon>
        <taxon>Basidiomycota</taxon>
        <taxon>Agaricomycotina</taxon>
        <taxon>Agaricomycetes</taxon>
        <taxon>Russulales</taxon>
        <taxon>Lachnocladiaceae</taxon>
        <taxon>Vararia</taxon>
    </lineage>
</organism>
<protein>
    <submittedName>
        <fullName evidence="1">Uncharacterized protein</fullName>
    </submittedName>
</protein>